<evidence type="ECO:0000256" key="3">
    <source>
        <dbReference type="ARBA" id="ARBA00022741"/>
    </source>
</evidence>
<feature type="region of interest" description="Disordered" evidence="8">
    <location>
        <begin position="1413"/>
        <end position="1444"/>
    </location>
</feature>
<keyword evidence="6" id="KW-0505">Motor protein</keyword>
<dbReference type="GO" id="GO:0003777">
    <property type="term" value="F:microtubule motor activity"/>
    <property type="evidence" value="ECO:0007669"/>
    <property type="project" value="InterPro"/>
</dbReference>
<dbReference type="GO" id="GO:0005524">
    <property type="term" value="F:ATP binding"/>
    <property type="evidence" value="ECO:0007669"/>
    <property type="project" value="UniProtKB-UniRule"/>
</dbReference>
<dbReference type="InterPro" id="IPR040468">
    <property type="entry name" value="TRAF3IP1_N"/>
</dbReference>
<evidence type="ECO:0000256" key="1">
    <source>
        <dbReference type="ARBA" id="ARBA00004496"/>
    </source>
</evidence>
<comment type="subcellular location">
    <subcellularLocation>
        <location evidence="1">Cytoplasm</location>
    </subcellularLocation>
</comment>
<keyword evidence="3 6" id="KW-0547">Nucleotide-binding</keyword>
<dbReference type="Pfam" id="PF00225">
    <property type="entry name" value="Kinesin"/>
    <property type="match status" value="1"/>
</dbReference>
<dbReference type="InterPro" id="IPR019821">
    <property type="entry name" value="Kinesin_motor_CS"/>
</dbReference>
<feature type="coiled-coil region" evidence="7">
    <location>
        <begin position="349"/>
        <end position="383"/>
    </location>
</feature>
<feature type="compositionally biased region" description="Basic and acidic residues" evidence="8">
    <location>
        <begin position="1639"/>
        <end position="1656"/>
    </location>
</feature>
<dbReference type="PROSITE" id="PS00411">
    <property type="entry name" value="KINESIN_MOTOR_1"/>
    <property type="match status" value="1"/>
</dbReference>
<protein>
    <recommendedName>
        <fullName evidence="9">Kinesin motor domain-containing protein</fullName>
    </recommendedName>
</protein>
<feature type="compositionally biased region" description="Acidic residues" evidence="8">
    <location>
        <begin position="1669"/>
        <end position="1686"/>
    </location>
</feature>
<comment type="caution">
    <text evidence="10">The sequence shown here is derived from an EMBL/GenBank/DDBJ whole genome shotgun (WGS) entry which is preliminary data.</text>
</comment>
<organism evidence="10 11">
    <name type="scientific">Phytophthora aleatoria</name>
    <dbReference type="NCBI Taxonomy" id="2496075"/>
    <lineage>
        <taxon>Eukaryota</taxon>
        <taxon>Sar</taxon>
        <taxon>Stramenopiles</taxon>
        <taxon>Oomycota</taxon>
        <taxon>Peronosporomycetes</taxon>
        <taxon>Peronosporales</taxon>
        <taxon>Peronosporaceae</taxon>
        <taxon>Phytophthora</taxon>
    </lineage>
</organism>
<evidence type="ECO:0000256" key="4">
    <source>
        <dbReference type="ARBA" id="ARBA00022840"/>
    </source>
</evidence>
<dbReference type="PANTHER" id="PTHR47969">
    <property type="entry name" value="CHROMOSOME-ASSOCIATED KINESIN KIF4A-RELATED"/>
    <property type="match status" value="1"/>
</dbReference>
<accession>A0A8J5J1M1</accession>
<evidence type="ECO:0000259" key="9">
    <source>
        <dbReference type="PROSITE" id="PS50067"/>
    </source>
</evidence>
<dbReference type="GO" id="GO:0051231">
    <property type="term" value="P:spindle elongation"/>
    <property type="evidence" value="ECO:0007669"/>
    <property type="project" value="TreeGrafter"/>
</dbReference>
<sequence>MKPDEKEAENIRVAVRCRPMNERENREQSVSCFTCGPNGTAVLTNMDNPAEKHEFGFDFVYGCDSKQESVFEDIGVPLLDRAFGGYNGTIFAYGQTGSGKSFSMTGVTGGPEALEGLIPRVNRTIFERVAKERVEYPNKRFLVECSYFEIYNEIIYDLLDSSGNGKKNKGGLEIKEHSVLGIYVKDLQERVVETREEIVELMALGAQSRTVGYTHMNAESSRSHSIFTIKIHQKDADDETKSVFAKINLVDLAGSERAASTGAQGDRLREGANINKSLSALGNVINALVEASRASKKVFIPYRNSKLTRVLQESLGGNSLCSMLATLSPASINFVETLSTLKYASRAKSIKVNAKKNEASSQISQLNEEIAALKQKLQEQMEATLGLDPKEKDEIVTKYEKQIQEMDRVRLQTWEDKAKLSKQHEMERKKLARERALADQRIREERTKKWRLLEEKGDLELMMRALRDLDGNNSAAADAEAASVAVQWLETAQKVKTMEGEAKDLRTLIQVFRDSLQKDVELWARRCGLTEDSTKSTKNLLPHRREDSAAASAAHMTASQMGSKLQNIGEESEKLLTLEGQLVSDRSALINTMTRELLRLKTRHAQLKAEQAAATAAAAGKTTPNATQAAKAAKEAEQLLEERERGLTITLALVRTQRSTLVQSIKSDRQRIFEFATVTKHFISFADQHIVSSQDAEAKSSEVAQRWEEAKAKLLAVSKTWEDTWNAKSADDTSSAEYVGDGDVAALGLELRLLSDECFSASSKAQDAKFARLNGAQCWIPDAQDTEPSLVVDFELPRIFDSVSLRGGKIQIGGSSGSSEAQPATLASAPSPAPLSTFVLASTDELKSARARCKLDDVTGTNELTYELLAHVMSWQDLLKTDVIPVKLFARPPVRFLHDVISAVMRNTGFTCDAVSAAQRDYAQLPSKTDRSEYLSAVLDYVQAWYHRQQQNVENAPSVIIAATTSNILAGKEPTDTVQFLGYFALAAIDHTIQNPAVAVQEQAPAAEADAGSKPSPDTPQDGWVTRLRVATSFTGNAGDWRVLGAFDANTDAEGTVSIALAAGETKADGSRAGRFLQLTCVKWHHRAALQCEVFGREAHESSSLAQNIQALASKARALLEQLRHTAVLVLAEARALYDRAKAAESEKHAQLASYGEELAKLRAASAAWEKKEREMQEQHAHLTAQIETANQRADREKTRGDTLQGELATTTSQVEEFKRRGDTLQTQLSEKEHQIQTLSMQAGEQKRTHEALQQTKQQLEELATNLRAQLTDKKQEQDASQQEGQSRIAELNGELMSVRVQLDEQRRALEAAELQSKEQEAFGQQQYSLLQQTRAALMEKGAEADAKLKARAAESEAALRDLHDERDRVKQDLERALAAENLLKLAAGRLEAQCAATGAELDSWRRRAEAAEAEVQAKSASSTAGAGANSSNGNAESEATGRENEKLLLEAQTNELRRLAELEKMEEKVQSLEQELAASEEKARQAEHSLLESAMRVKELEETEEELQLQLQVVTDERDSARQKEEQLFAETNEKDQEIERIRDGYVWVTDRMNSKEDELSELQEQLERYQSLLEMTGAKAGAEIPPAKPKEDKWGAEIAKLYVLAIGATDATAGSDTMIAKLAEWIEVMKTPTKAAPKHETPSQQRDCKSEKPAALEAVPNNNGPSAEEETDYDDDFDDADEKDEAPQTLYETASTMLQSWWRGKQEDDTISLEVVERQSTAMQDINEILEENNRLKRMVKFAMSSHVIMNEATSMLQDGADLSTKPAEDVVDVKVHEVELERDALALQLEELQEQLEDKDQEIERLRDGYVWATENLNTKEDEICELHERLEHYKALLKAAKVV</sequence>
<feature type="region of interest" description="Disordered" evidence="8">
    <location>
        <begin position="1187"/>
        <end position="1222"/>
    </location>
</feature>
<feature type="domain" description="Kinesin motor" evidence="9">
    <location>
        <begin position="10"/>
        <end position="350"/>
    </location>
</feature>
<name>A0A8J5J1M1_9STRA</name>
<dbReference type="InterPro" id="IPR001752">
    <property type="entry name" value="Kinesin_motor_dom"/>
</dbReference>
<evidence type="ECO:0000256" key="2">
    <source>
        <dbReference type="ARBA" id="ARBA00022490"/>
    </source>
</evidence>
<dbReference type="CDD" id="cd00106">
    <property type="entry name" value="KISc"/>
    <property type="match status" value="1"/>
</dbReference>
<evidence type="ECO:0000256" key="8">
    <source>
        <dbReference type="SAM" id="MobiDB-lite"/>
    </source>
</evidence>
<evidence type="ECO:0000256" key="7">
    <source>
        <dbReference type="SAM" id="Coils"/>
    </source>
</evidence>
<keyword evidence="4 6" id="KW-0067">ATP-binding</keyword>
<feature type="binding site" evidence="6">
    <location>
        <begin position="94"/>
        <end position="101"/>
    </location>
    <ligand>
        <name>ATP</name>
        <dbReference type="ChEBI" id="CHEBI:30616"/>
    </ligand>
</feature>
<proteinExistence type="inferred from homology"/>
<dbReference type="PROSITE" id="PS50067">
    <property type="entry name" value="KINESIN_MOTOR_2"/>
    <property type="match status" value="1"/>
</dbReference>
<dbReference type="GO" id="GO:0008017">
    <property type="term" value="F:microtubule binding"/>
    <property type="evidence" value="ECO:0007669"/>
    <property type="project" value="InterPro"/>
</dbReference>
<dbReference type="GO" id="GO:0007052">
    <property type="term" value="P:mitotic spindle organization"/>
    <property type="evidence" value="ECO:0007669"/>
    <property type="project" value="TreeGrafter"/>
</dbReference>
<feature type="compositionally biased region" description="Low complexity" evidence="8">
    <location>
        <begin position="1420"/>
        <end position="1439"/>
    </location>
</feature>
<keyword evidence="2" id="KW-0963">Cytoplasm</keyword>
<dbReference type="GO" id="GO:0005875">
    <property type="term" value="C:microtubule associated complex"/>
    <property type="evidence" value="ECO:0007669"/>
    <property type="project" value="TreeGrafter"/>
</dbReference>
<evidence type="ECO:0000256" key="5">
    <source>
        <dbReference type="ARBA" id="ARBA00023054"/>
    </source>
</evidence>
<evidence type="ECO:0000313" key="11">
    <source>
        <dbReference type="Proteomes" id="UP000709295"/>
    </source>
</evidence>
<dbReference type="Pfam" id="PF10243">
    <property type="entry name" value="MIP-T3"/>
    <property type="match status" value="1"/>
</dbReference>
<dbReference type="EMBL" id="JAENGY010000174">
    <property type="protein sequence ID" value="KAG6970714.1"/>
    <property type="molecule type" value="Genomic_DNA"/>
</dbReference>
<dbReference type="SMART" id="SM00129">
    <property type="entry name" value="KISc"/>
    <property type="match status" value="1"/>
</dbReference>
<dbReference type="InterPro" id="IPR027640">
    <property type="entry name" value="Kinesin-like_fam"/>
</dbReference>
<feature type="region of interest" description="Disordered" evidence="8">
    <location>
        <begin position="1635"/>
        <end position="1687"/>
    </location>
</feature>
<dbReference type="GO" id="GO:0007018">
    <property type="term" value="P:microtubule-based movement"/>
    <property type="evidence" value="ECO:0007669"/>
    <property type="project" value="InterPro"/>
</dbReference>
<gene>
    <name evidence="10" type="ORF">JG688_00004754</name>
</gene>
<feature type="region of interest" description="Disordered" evidence="8">
    <location>
        <begin position="1001"/>
        <end position="1023"/>
    </location>
</feature>
<reference evidence="10" key="1">
    <citation type="submission" date="2021-01" db="EMBL/GenBank/DDBJ databases">
        <title>Phytophthora aleatoria, a newly-described species from Pinus radiata is distinct from Phytophthora cactorum isolates based on comparative genomics.</title>
        <authorList>
            <person name="Mcdougal R."/>
            <person name="Panda P."/>
            <person name="Williams N."/>
            <person name="Studholme D.J."/>
        </authorList>
    </citation>
    <scope>NUCLEOTIDE SEQUENCE</scope>
    <source>
        <strain evidence="10">NZFS 4037</strain>
    </source>
</reference>
<evidence type="ECO:0000313" key="10">
    <source>
        <dbReference type="EMBL" id="KAG6970714.1"/>
    </source>
</evidence>
<dbReference type="GO" id="GO:0005737">
    <property type="term" value="C:cytoplasm"/>
    <property type="evidence" value="ECO:0007669"/>
    <property type="project" value="UniProtKB-SubCell"/>
</dbReference>
<dbReference type="FunFam" id="1.10.418.50:FF:000002">
    <property type="entry name" value="Kinesin-like protein"/>
    <property type="match status" value="1"/>
</dbReference>
<dbReference type="FunFam" id="3.40.850.10:FF:000077">
    <property type="entry name" value="Putative Unc104-like kinesin"/>
    <property type="match status" value="1"/>
</dbReference>
<dbReference type="Proteomes" id="UP000709295">
    <property type="component" value="Unassembled WGS sequence"/>
</dbReference>
<keyword evidence="11" id="KW-1185">Reference proteome</keyword>
<evidence type="ECO:0000256" key="6">
    <source>
        <dbReference type="PROSITE-ProRule" id="PRU00283"/>
    </source>
</evidence>
<comment type="similarity">
    <text evidence="6">Belongs to the TRAFAC class myosin-kinesin ATPase superfamily. Kinesin family.</text>
</comment>
<keyword evidence="5 7" id="KW-0175">Coiled coil</keyword>
<feature type="coiled-coil region" evidence="7">
    <location>
        <begin position="1778"/>
        <end position="1812"/>
    </location>
</feature>
<dbReference type="PANTHER" id="PTHR47969:SF15">
    <property type="entry name" value="CHROMOSOME-ASSOCIATED KINESIN KIF4A-RELATED"/>
    <property type="match status" value="1"/>
</dbReference>